<dbReference type="GO" id="GO:0004896">
    <property type="term" value="F:cytokine receptor activity"/>
    <property type="evidence" value="ECO:0000318"/>
    <property type="project" value="GO_Central"/>
</dbReference>
<dbReference type="RefSeq" id="XP_041444788.1">
    <property type="nucleotide sequence ID" value="XM_041588854.1"/>
</dbReference>
<dbReference type="GeneID" id="108713328"/>
<dbReference type="InterPro" id="IPR036116">
    <property type="entry name" value="FN3_sf"/>
</dbReference>
<dbReference type="PANTHER" id="PTHR23037:SF22">
    <property type="entry name" value="CYTOKINE RECEPTOR COMMON SUBUNIT BETA"/>
    <property type="match status" value="1"/>
</dbReference>
<proteinExistence type="predicted"/>
<evidence type="ECO:0000313" key="13">
    <source>
        <dbReference type="RefSeq" id="XP_041444788.1"/>
    </source>
</evidence>
<keyword evidence="2 8" id="KW-0812">Transmembrane</keyword>
<organism evidence="12">
    <name type="scientific">Xenopus laevis</name>
    <name type="common">African clawed frog</name>
    <dbReference type="NCBI Taxonomy" id="8355"/>
    <lineage>
        <taxon>Eukaryota</taxon>
        <taxon>Metazoa</taxon>
        <taxon>Chordata</taxon>
        <taxon>Craniata</taxon>
        <taxon>Vertebrata</taxon>
        <taxon>Euteleostomi</taxon>
        <taxon>Amphibia</taxon>
        <taxon>Batrachia</taxon>
        <taxon>Anura</taxon>
        <taxon>Pipoidea</taxon>
        <taxon>Pipidae</taxon>
        <taxon>Xenopodinae</taxon>
        <taxon>Xenopus</taxon>
        <taxon>Xenopus</taxon>
    </lineage>
</organism>
<keyword evidence="4 8" id="KW-1133">Transmembrane helix</keyword>
<dbReference type="OrthoDB" id="8906725at2759"/>
<keyword evidence="11" id="KW-1185">Reference proteome</keyword>
<keyword evidence="3 9" id="KW-0732">Signal</keyword>
<dbReference type="PROSITE" id="PS01355">
    <property type="entry name" value="HEMATOPO_REC_S_F1"/>
    <property type="match status" value="1"/>
</dbReference>
<sequence>MDSIERRFGVMFSYAAVCLLSAVIQVQGSKLLDSLECYNDYNSLVTCTWTANRPYEPYVNMTLYEKRNSRNTTCKSLTQTNLTWTCLSENDIYVTTTEQYHFQPDRNLEKQLNLTDKGTGLTENPNPITYYNDDGYFLLWSEANYAPDNQTQEISECESRYKEISENWENSSMAECINVWAVYKPKAGKSHVAQMRVKYNNGHWSNWSSEVVLEPKTAEDEAKPQNLRCIHLSGQVLCAWEVRVEVADVVSFKLFYKETESNKDKKCSHTCQMEVPNVPYISCRCSIKTENFNPASWQISVKPEKEVKTIIACDNVRYGPPINLSIHEKEQGQLYQARWSTETISNSLTLRYQICYWREGQFRKNKTFPDCQYELKEKPMNEDRVVALRLGNELGPSSNYKIKVRMGILNLQGESMCPRGPWSEWSKTENWKTKTAPNHMPLYIVIPICIIILIVFCIYGNKCMRRYKSKWEELIPDPSKSNLILNFEQKRKKSQLNLNCPDYREYEELTDSCRINDPIDMIPEKEKRLSTLSHSNLIYWNPPEVPNEEDKYNETTITIASGYQPFEELVHVSQSKVYSEDHFAPFKWDDKEHKEQQSQFVPIDFNGPYIFYP</sequence>
<dbReference type="GO" id="GO:0019221">
    <property type="term" value="P:cytokine-mediated signaling pathway"/>
    <property type="evidence" value="ECO:0000318"/>
    <property type="project" value="GO_Central"/>
</dbReference>
<keyword evidence="6" id="KW-1015">Disulfide bond</keyword>
<evidence type="ECO:0000256" key="6">
    <source>
        <dbReference type="ARBA" id="ARBA00023157"/>
    </source>
</evidence>
<dbReference type="GO" id="GO:0016064">
    <property type="term" value="P:immunoglobulin mediated immune response"/>
    <property type="evidence" value="ECO:0000318"/>
    <property type="project" value="GO_Central"/>
</dbReference>
<evidence type="ECO:0000256" key="9">
    <source>
        <dbReference type="SAM" id="SignalP"/>
    </source>
</evidence>
<evidence type="ECO:0000256" key="8">
    <source>
        <dbReference type="SAM" id="Phobius"/>
    </source>
</evidence>
<evidence type="ECO:0000313" key="11">
    <source>
        <dbReference type="Proteomes" id="UP000186698"/>
    </source>
</evidence>
<evidence type="ECO:0000256" key="1">
    <source>
        <dbReference type="ARBA" id="ARBA00004167"/>
    </source>
</evidence>
<dbReference type="GO" id="GO:0009897">
    <property type="term" value="C:external side of plasma membrane"/>
    <property type="evidence" value="ECO:0000318"/>
    <property type="project" value="GO_Central"/>
</dbReference>
<dbReference type="SUPFAM" id="SSF49265">
    <property type="entry name" value="Fibronectin type III"/>
    <property type="match status" value="3"/>
</dbReference>
<evidence type="ECO:0000259" key="10">
    <source>
        <dbReference type="Pfam" id="PF21460"/>
    </source>
</evidence>
<dbReference type="KEGG" id="xla:108713328"/>
<dbReference type="AlphaFoldDB" id="A0A8J0V236"/>
<evidence type="ECO:0000313" key="12">
    <source>
        <dbReference type="RefSeq" id="XP_018111760.1"/>
    </source>
</evidence>
<keyword evidence="7 12" id="KW-0675">Receptor</keyword>
<feature type="transmembrane region" description="Helical" evidence="8">
    <location>
        <begin position="440"/>
        <end position="460"/>
    </location>
</feature>
<dbReference type="PANTHER" id="PTHR23037">
    <property type="entry name" value="CYTOKINE RECEPTOR"/>
    <property type="match status" value="1"/>
</dbReference>
<reference evidence="12" key="1">
    <citation type="submission" date="2022-04" db="UniProtKB">
        <authorList>
            <consortium name="RefSeq"/>
        </authorList>
    </citation>
    <scope>IDENTIFICATION</scope>
    <source>
        <strain evidence="11 12">J_2021</strain>
        <tissue evidence="12 13">Erythrocytes</tissue>
    </source>
</reference>
<evidence type="ECO:0000256" key="5">
    <source>
        <dbReference type="ARBA" id="ARBA00023136"/>
    </source>
</evidence>
<gene>
    <name evidence="12 13" type="primary">LOC108713328</name>
</gene>
<dbReference type="InterPro" id="IPR048668">
    <property type="entry name" value="IL3RB_N"/>
</dbReference>
<evidence type="ECO:0000256" key="3">
    <source>
        <dbReference type="ARBA" id="ARBA00022729"/>
    </source>
</evidence>
<feature type="chain" id="PRO_5044692238" evidence="9">
    <location>
        <begin position="29"/>
        <end position="613"/>
    </location>
</feature>
<evidence type="ECO:0000256" key="7">
    <source>
        <dbReference type="ARBA" id="ARBA00023170"/>
    </source>
</evidence>
<dbReference type="Proteomes" id="UP000186698">
    <property type="component" value="Chromosome 3S"/>
</dbReference>
<name>A0A8J0V236_XENLA</name>
<dbReference type="InterPro" id="IPR013783">
    <property type="entry name" value="Ig-like_fold"/>
</dbReference>
<feature type="domain" description="Cytokine receptor common subunit beta N-terminal" evidence="10">
    <location>
        <begin position="32"/>
        <end position="105"/>
    </location>
</feature>
<keyword evidence="5 8" id="KW-0472">Membrane</keyword>
<protein>
    <submittedName>
        <fullName evidence="12 13">cytokine receptor common subunit beta isoform X1</fullName>
    </submittedName>
</protein>
<accession>A0A8J0V236</accession>
<dbReference type="RefSeq" id="XP_018111760.1">
    <property type="nucleotide sequence ID" value="XM_018256271.2"/>
</dbReference>
<feature type="signal peptide" evidence="9">
    <location>
        <begin position="1"/>
        <end position="28"/>
    </location>
</feature>
<dbReference type="InterPro" id="IPR003531">
    <property type="entry name" value="Hempt_rcpt_S_F1_CS"/>
</dbReference>
<dbReference type="Pfam" id="PF21460">
    <property type="entry name" value="IL3Rb_N"/>
    <property type="match status" value="1"/>
</dbReference>
<evidence type="ECO:0000256" key="2">
    <source>
        <dbReference type="ARBA" id="ARBA00022692"/>
    </source>
</evidence>
<dbReference type="Gene3D" id="2.60.40.10">
    <property type="entry name" value="Immunoglobulins"/>
    <property type="match status" value="4"/>
</dbReference>
<comment type="subcellular location">
    <subcellularLocation>
        <location evidence="1">Membrane</location>
        <topology evidence="1">Single-pass membrane protein</topology>
    </subcellularLocation>
</comment>
<evidence type="ECO:0000256" key="4">
    <source>
        <dbReference type="ARBA" id="ARBA00022989"/>
    </source>
</evidence>